<dbReference type="Proteomes" id="UP000235965">
    <property type="component" value="Unassembled WGS sequence"/>
</dbReference>
<protein>
    <submittedName>
        <fullName evidence="2">Uncharacterized protein</fullName>
    </submittedName>
</protein>
<keyword evidence="3" id="KW-1185">Reference proteome</keyword>
<comment type="caution">
    <text evidence="2">The sequence shown here is derived from an EMBL/GenBank/DDBJ whole genome shotgun (WGS) entry which is preliminary data.</text>
</comment>
<evidence type="ECO:0000313" key="3">
    <source>
        <dbReference type="Proteomes" id="UP000235965"/>
    </source>
</evidence>
<gene>
    <name evidence="2" type="ORF">B7P43_G10119</name>
</gene>
<evidence type="ECO:0000313" key="2">
    <source>
        <dbReference type="EMBL" id="PNF33294.1"/>
    </source>
</evidence>
<name>A0A2J7QXK7_9NEOP</name>
<sequence>MHSGPSSARHSSTVNSARTSTASDLHAGPQFAPTCHVRQFGHCTPHNHRYQLYPPFLVQSQLCRVAPEQNALSG</sequence>
<feature type="compositionally biased region" description="Polar residues" evidence="1">
    <location>
        <begin position="1"/>
        <end position="23"/>
    </location>
</feature>
<accession>A0A2J7QXK7</accession>
<feature type="region of interest" description="Disordered" evidence="1">
    <location>
        <begin position="1"/>
        <end position="30"/>
    </location>
</feature>
<proteinExistence type="predicted"/>
<dbReference type="InParanoid" id="A0A2J7QXK7"/>
<dbReference type="EMBL" id="NEVH01009380">
    <property type="protein sequence ID" value="PNF33294.1"/>
    <property type="molecule type" value="Genomic_DNA"/>
</dbReference>
<evidence type="ECO:0000256" key="1">
    <source>
        <dbReference type="SAM" id="MobiDB-lite"/>
    </source>
</evidence>
<reference evidence="2 3" key="1">
    <citation type="submission" date="2017-12" db="EMBL/GenBank/DDBJ databases">
        <title>Hemimetabolous genomes reveal molecular basis of termite eusociality.</title>
        <authorList>
            <person name="Harrison M.C."/>
            <person name="Jongepier E."/>
            <person name="Robertson H.M."/>
            <person name="Arning N."/>
            <person name="Bitard-Feildel T."/>
            <person name="Chao H."/>
            <person name="Childers C.P."/>
            <person name="Dinh H."/>
            <person name="Doddapaneni H."/>
            <person name="Dugan S."/>
            <person name="Gowin J."/>
            <person name="Greiner C."/>
            <person name="Han Y."/>
            <person name="Hu H."/>
            <person name="Hughes D.S.T."/>
            <person name="Huylmans A.-K."/>
            <person name="Kemena C."/>
            <person name="Kremer L.P.M."/>
            <person name="Lee S.L."/>
            <person name="Lopez-Ezquerra A."/>
            <person name="Mallet L."/>
            <person name="Monroy-Kuhn J.M."/>
            <person name="Moser A."/>
            <person name="Murali S.C."/>
            <person name="Muzny D.M."/>
            <person name="Otani S."/>
            <person name="Piulachs M.-D."/>
            <person name="Poelchau M."/>
            <person name="Qu J."/>
            <person name="Schaub F."/>
            <person name="Wada-Katsumata A."/>
            <person name="Worley K.C."/>
            <person name="Xie Q."/>
            <person name="Ylla G."/>
            <person name="Poulsen M."/>
            <person name="Gibbs R.A."/>
            <person name="Schal C."/>
            <person name="Richards S."/>
            <person name="Belles X."/>
            <person name="Korb J."/>
            <person name="Bornberg-Bauer E."/>
        </authorList>
    </citation>
    <scope>NUCLEOTIDE SEQUENCE [LARGE SCALE GENOMIC DNA]</scope>
    <source>
        <tissue evidence="2">Whole body</tissue>
    </source>
</reference>
<dbReference type="AlphaFoldDB" id="A0A2J7QXK7"/>
<organism evidence="2 3">
    <name type="scientific">Cryptotermes secundus</name>
    <dbReference type="NCBI Taxonomy" id="105785"/>
    <lineage>
        <taxon>Eukaryota</taxon>
        <taxon>Metazoa</taxon>
        <taxon>Ecdysozoa</taxon>
        <taxon>Arthropoda</taxon>
        <taxon>Hexapoda</taxon>
        <taxon>Insecta</taxon>
        <taxon>Pterygota</taxon>
        <taxon>Neoptera</taxon>
        <taxon>Polyneoptera</taxon>
        <taxon>Dictyoptera</taxon>
        <taxon>Blattodea</taxon>
        <taxon>Blattoidea</taxon>
        <taxon>Termitoidae</taxon>
        <taxon>Kalotermitidae</taxon>
        <taxon>Cryptotermitinae</taxon>
        <taxon>Cryptotermes</taxon>
    </lineage>
</organism>